<keyword evidence="2" id="KW-0732">Signal</keyword>
<evidence type="ECO:0000313" key="4">
    <source>
        <dbReference type="Proteomes" id="UP000057609"/>
    </source>
</evidence>
<evidence type="ECO:0000313" key="3">
    <source>
        <dbReference type="EMBL" id="AJE03655.1"/>
    </source>
</evidence>
<protein>
    <submittedName>
        <fullName evidence="3">Uncharacterized protein</fullName>
    </submittedName>
</protein>
<dbReference type="EMBL" id="CP009788">
    <property type="protein sequence ID" value="AJE03655.1"/>
    <property type="molecule type" value="Genomic_DNA"/>
</dbReference>
<keyword evidence="4" id="KW-1185">Reference proteome</keyword>
<reference evidence="3 4" key="1">
    <citation type="journal article" date="2015" name="Genome Announc.">
        <title>Complete Genome of Geobacter pickeringii G13T, a Metal-Reducing Isolate from Sedimentary Kaolin Deposits.</title>
        <authorList>
            <person name="Badalamenti J.P."/>
            <person name="Bond D.R."/>
        </authorList>
    </citation>
    <scope>NUCLEOTIDE SEQUENCE [LARGE SCALE GENOMIC DNA]</scope>
    <source>
        <strain evidence="3 4">G13</strain>
    </source>
</reference>
<evidence type="ECO:0000256" key="2">
    <source>
        <dbReference type="SAM" id="SignalP"/>
    </source>
</evidence>
<organism evidence="3 4">
    <name type="scientific">Geobacter pickeringii</name>
    <dbReference type="NCBI Taxonomy" id="345632"/>
    <lineage>
        <taxon>Bacteria</taxon>
        <taxon>Pseudomonadati</taxon>
        <taxon>Thermodesulfobacteriota</taxon>
        <taxon>Desulfuromonadia</taxon>
        <taxon>Geobacterales</taxon>
        <taxon>Geobacteraceae</taxon>
        <taxon>Geobacter</taxon>
    </lineage>
</organism>
<feature type="compositionally biased region" description="Basic and acidic residues" evidence="1">
    <location>
        <begin position="65"/>
        <end position="75"/>
    </location>
</feature>
<dbReference type="KEGG" id="gpi:GPICK_10105"/>
<feature type="region of interest" description="Disordered" evidence="1">
    <location>
        <begin position="50"/>
        <end position="75"/>
    </location>
</feature>
<gene>
    <name evidence="3" type="ORF">GPICK_10105</name>
</gene>
<feature type="chain" id="PRO_5002098989" evidence="2">
    <location>
        <begin position="21"/>
        <end position="110"/>
    </location>
</feature>
<dbReference type="AlphaFoldDB" id="A0A0B5BGL2"/>
<feature type="signal peptide" evidence="2">
    <location>
        <begin position="1"/>
        <end position="20"/>
    </location>
</feature>
<name>A0A0B5BGL2_9BACT</name>
<sequence length="110" mass="11486">MRRRLLSALVTILVAQAAIAAEPVGLNKFYAKISAPSLDSSTKLDVVKDLKPAEPAEGQDQKAVAGDEAKTEEERPIGVGSIASDVGHAVAVFFSSAVNVANVLRKVFGP</sequence>
<dbReference type="RefSeq" id="WP_039742806.1">
    <property type="nucleotide sequence ID" value="NZ_CP009788.1"/>
</dbReference>
<proteinExistence type="predicted"/>
<accession>A0A0B5BGL2</accession>
<dbReference type="HOGENOM" id="CLU_2167346_0_0_7"/>
<dbReference type="Proteomes" id="UP000057609">
    <property type="component" value="Chromosome"/>
</dbReference>
<evidence type="ECO:0000256" key="1">
    <source>
        <dbReference type="SAM" id="MobiDB-lite"/>
    </source>
</evidence>